<comment type="caution">
    <text evidence="2">The sequence shown here is derived from an EMBL/GenBank/DDBJ whole genome shotgun (WGS) entry which is preliminary data.</text>
</comment>
<sequence>MQLKVVVCWRLRKCIILKVVAAVSSSEGYHIAAVEKYAALALEKRTAASGHNKTLRNLCACRACIQISLVLRPDQNKVYYKLQIIGVLEHASARCRSSSLFFNFFFL</sequence>
<dbReference type="Proteomes" id="UP001151752">
    <property type="component" value="Chromosome 16"/>
</dbReference>
<keyword evidence="1" id="KW-0732">Signal</keyword>
<name>A0A9Q0X754_9ROSI</name>
<proteinExistence type="predicted"/>
<reference evidence="2" key="1">
    <citation type="submission" date="2022-11" db="EMBL/GenBank/DDBJ databases">
        <authorList>
            <person name="Hyden B.L."/>
            <person name="Feng K."/>
            <person name="Yates T."/>
            <person name="Jawdy S."/>
            <person name="Smart L.B."/>
            <person name="Muchero W."/>
        </authorList>
    </citation>
    <scope>NUCLEOTIDE SEQUENCE</scope>
    <source>
        <tissue evidence="2">Shoot tip</tissue>
    </source>
</reference>
<dbReference type="AlphaFoldDB" id="A0A9Q0X754"/>
<protein>
    <submittedName>
        <fullName evidence="2">Uncharacterized protein</fullName>
    </submittedName>
</protein>
<reference evidence="2" key="2">
    <citation type="journal article" date="2023" name="Int. J. Mol. Sci.">
        <title>De Novo Assembly and Annotation of 11 Diverse Shrub Willow (Salix) Genomes Reveals Novel Gene Organization in Sex-Linked Regions.</title>
        <authorList>
            <person name="Hyden B."/>
            <person name="Feng K."/>
            <person name="Yates T.B."/>
            <person name="Jawdy S."/>
            <person name="Cereghino C."/>
            <person name="Smart L.B."/>
            <person name="Muchero W."/>
        </authorList>
    </citation>
    <scope>NUCLEOTIDE SEQUENCE</scope>
    <source>
        <tissue evidence="2">Shoot tip</tissue>
    </source>
</reference>
<evidence type="ECO:0000256" key="1">
    <source>
        <dbReference type="SAM" id="SignalP"/>
    </source>
</evidence>
<evidence type="ECO:0000313" key="3">
    <source>
        <dbReference type="Proteomes" id="UP001151752"/>
    </source>
</evidence>
<feature type="signal peptide" evidence="1">
    <location>
        <begin position="1"/>
        <end position="22"/>
    </location>
</feature>
<accession>A0A9Q0X754</accession>
<evidence type="ECO:0000313" key="2">
    <source>
        <dbReference type="EMBL" id="KAJ6779198.1"/>
    </source>
</evidence>
<organism evidence="2 3">
    <name type="scientific">Salix koriyanagi</name>
    <dbReference type="NCBI Taxonomy" id="2511006"/>
    <lineage>
        <taxon>Eukaryota</taxon>
        <taxon>Viridiplantae</taxon>
        <taxon>Streptophyta</taxon>
        <taxon>Embryophyta</taxon>
        <taxon>Tracheophyta</taxon>
        <taxon>Spermatophyta</taxon>
        <taxon>Magnoliopsida</taxon>
        <taxon>eudicotyledons</taxon>
        <taxon>Gunneridae</taxon>
        <taxon>Pentapetalae</taxon>
        <taxon>rosids</taxon>
        <taxon>fabids</taxon>
        <taxon>Malpighiales</taxon>
        <taxon>Salicaceae</taxon>
        <taxon>Saliceae</taxon>
        <taxon>Salix</taxon>
    </lineage>
</organism>
<gene>
    <name evidence="2" type="ORF">OIU74_002889</name>
</gene>
<dbReference type="EMBL" id="JAPFFM010000001">
    <property type="protein sequence ID" value="KAJ6779198.1"/>
    <property type="molecule type" value="Genomic_DNA"/>
</dbReference>
<feature type="chain" id="PRO_5040316552" evidence="1">
    <location>
        <begin position="23"/>
        <end position="107"/>
    </location>
</feature>
<keyword evidence="3" id="KW-1185">Reference proteome</keyword>